<name>A0A5C2SB98_9APHY</name>
<organism evidence="1 2">
    <name type="scientific">Lentinus tigrinus ALCF2SS1-6</name>
    <dbReference type="NCBI Taxonomy" id="1328759"/>
    <lineage>
        <taxon>Eukaryota</taxon>
        <taxon>Fungi</taxon>
        <taxon>Dikarya</taxon>
        <taxon>Basidiomycota</taxon>
        <taxon>Agaricomycotina</taxon>
        <taxon>Agaricomycetes</taxon>
        <taxon>Polyporales</taxon>
        <taxon>Polyporaceae</taxon>
        <taxon>Lentinus</taxon>
    </lineage>
</organism>
<protein>
    <submittedName>
        <fullName evidence="1">Uncharacterized protein</fullName>
    </submittedName>
</protein>
<accession>A0A5C2SB98</accession>
<gene>
    <name evidence="1" type="ORF">L227DRAFT_563048</name>
</gene>
<dbReference type="OrthoDB" id="2735181at2759"/>
<dbReference type="Proteomes" id="UP000313359">
    <property type="component" value="Unassembled WGS sequence"/>
</dbReference>
<dbReference type="EMBL" id="ML122263">
    <property type="protein sequence ID" value="RPD61030.1"/>
    <property type="molecule type" value="Genomic_DNA"/>
</dbReference>
<keyword evidence="2" id="KW-1185">Reference proteome</keyword>
<proteinExistence type="predicted"/>
<evidence type="ECO:0000313" key="2">
    <source>
        <dbReference type="Proteomes" id="UP000313359"/>
    </source>
</evidence>
<dbReference type="AlphaFoldDB" id="A0A5C2SB98"/>
<sequence>MAAFWHGLAAVAPKLRCLDLAIEPSSSYARSGVGDMYQEIALYLSKLSFRSDDVSLPIRCLRVGMSFSSAFGVPLSSRAWFNEEESAEDERPVAHAIRALPGTIAAAIPTLQYLAISTQADYYPIVVDDWYNDESDYDLHALDADVTWWRIEREGGHQIFHRMGMTDATGVWRSLIETDDAGTY</sequence>
<reference evidence="1" key="1">
    <citation type="journal article" date="2018" name="Genome Biol. Evol.">
        <title>Genomics and development of Lentinus tigrinus, a white-rot wood-decaying mushroom with dimorphic fruiting bodies.</title>
        <authorList>
            <person name="Wu B."/>
            <person name="Xu Z."/>
            <person name="Knudson A."/>
            <person name="Carlson A."/>
            <person name="Chen N."/>
            <person name="Kovaka S."/>
            <person name="LaButti K."/>
            <person name="Lipzen A."/>
            <person name="Pennachio C."/>
            <person name="Riley R."/>
            <person name="Schakwitz W."/>
            <person name="Umezawa K."/>
            <person name="Ohm R.A."/>
            <person name="Grigoriev I.V."/>
            <person name="Nagy L.G."/>
            <person name="Gibbons J."/>
            <person name="Hibbett D."/>
        </authorList>
    </citation>
    <scope>NUCLEOTIDE SEQUENCE [LARGE SCALE GENOMIC DNA]</scope>
    <source>
        <strain evidence="1">ALCF2SS1-6</strain>
    </source>
</reference>
<evidence type="ECO:0000313" key="1">
    <source>
        <dbReference type="EMBL" id="RPD61030.1"/>
    </source>
</evidence>